<feature type="coiled-coil region" evidence="1">
    <location>
        <begin position="159"/>
        <end position="223"/>
    </location>
</feature>
<feature type="transmembrane region" description="Helical" evidence="2">
    <location>
        <begin position="271"/>
        <end position="292"/>
    </location>
</feature>
<evidence type="ECO:0000256" key="3">
    <source>
        <dbReference type="SAM" id="SignalP"/>
    </source>
</evidence>
<keyword evidence="1" id="KW-0175">Coiled coil</keyword>
<feature type="domain" description="DUF4349" evidence="4">
    <location>
        <begin position="79"/>
        <end position="290"/>
    </location>
</feature>
<keyword evidence="2" id="KW-0472">Membrane</keyword>
<protein>
    <recommendedName>
        <fullName evidence="4">DUF4349 domain-containing protein</fullName>
    </recommendedName>
</protein>
<evidence type="ECO:0000256" key="1">
    <source>
        <dbReference type="SAM" id="Coils"/>
    </source>
</evidence>
<dbReference type="Proteomes" id="UP000218238">
    <property type="component" value="Unassembled WGS sequence"/>
</dbReference>
<proteinExistence type="predicted"/>
<dbReference type="EMBL" id="NTFS01000177">
    <property type="protein sequence ID" value="PAX53037.1"/>
    <property type="molecule type" value="Genomic_DNA"/>
</dbReference>
<dbReference type="InterPro" id="IPR025645">
    <property type="entry name" value="DUF4349"/>
</dbReference>
<evidence type="ECO:0000256" key="2">
    <source>
        <dbReference type="SAM" id="Phobius"/>
    </source>
</evidence>
<reference evidence="5 6" key="1">
    <citation type="submission" date="2017-08" db="EMBL/GenBank/DDBJ databases">
        <title>Draft genome sequence of filamentous cyanobacterium Calothrix elsteri CCALA 953.</title>
        <authorList>
            <person name="Gagunashvili A.N."/>
            <person name="Elster J."/>
            <person name="Andresson O.S."/>
        </authorList>
    </citation>
    <scope>NUCLEOTIDE SEQUENCE [LARGE SCALE GENOMIC DNA]</scope>
    <source>
        <strain evidence="5 6">CCALA 953</strain>
    </source>
</reference>
<evidence type="ECO:0000313" key="5">
    <source>
        <dbReference type="EMBL" id="PAX53037.1"/>
    </source>
</evidence>
<keyword evidence="2" id="KW-0812">Transmembrane</keyword>
<keyword evidence="6" id="KW-1185">Reference proteome</keyword>
<gene>
    <name evidence="5" type="ORF">CK510_16105</name>
</gene>
<dbReference type="AlphaFoldDB" id="A0A2A2TGV3"/>
<name>A0A2A2TGV3_9CYAN</name>
<dbReference type="OrthoDB" id="528207at2"/>
<evidence type="ECO:0000313" key="6">
    <source>
        <dbReference type="Proteomes" id="UP000218238"/>
    </source>
</evidence>
<organism evidence="5 6">
    <name type="scientific">Brunnivagina elsteri CCALA 953</name>
    <dbReference type="NCBI Taxonomy" id="987040"/>
    <lineage>
        <taxon>Bacteria</taxon>
        <taxon>Bacillati</taxon>
        <taxon>Cyanobacteriota</taxon>
        <taxon>Cyanophyceae</taxon>
        <taxon>Nostocales</taxon>
        <taxon>Calotrichaceae</taxon>
        <taxon>Brunnivagina</taxon>
    </lineage>
</organism>
<evidence type="ECO:0000259" key="4">
    <source>
        <dbReference type="Pfam" id="PF14257"/>
    </source>
</evidence>
<sequence length="307" mass="33737">MKKHGVIFAAALGGLVFTGCASSLPDVQTKSVPPSLDQKNLNQMENVAANSAQIPQSANTTQKLLNAGQVSPLKQVKSQLIKKATMSMVVESVGQTIETVTQLINKQQGDLIKLAENQPKDEFARHTALMQMRVPQSSLDATLDGLAKLGSVKSRNITAEDAGDRIVDFQAQLANLRRTEANLQKIMDKAGSVRDTLSVSQELSNVRNSIERIDAQLKNLQNQVTYSTITLNLEAAVSSKNPQRGFGLQVQETWGKSTSSVSKFSMGLVKLAIWLMVYSPYLFMIIAVIYGYKFWHRNRNRRGNVGD</sequence>
<feature type="chain" id="PRO_5012426363" description="DUF4349 domain-containing protein" evidence="3">
    <location>
        <begin position="22"/>
        <end position="307"/>
    </location>
</feature>
<accession>A0A2A2TGV3</accession>
<keyword evidence="2" id="KW-1133">Transmembrane helix</keyword>
<dbReference type="RefSeq" id="WP_095722667.1">
    <property type="nucleotide sequence ID" value="NZ_NTFS01000177.1"/>
</dbReference>
<dbReference type="PROSITE" id="PS51257">
    <property type="entry name" value="PROKAR_LIPOPROTEIN"/>
    <property type="match status" value="1"/>
</dbReference>
<keyword evidence="3" id="KW-0732">Signal</keyword>
<dbReference type="Pfam" id="PF14257">
    <property type="entry name" value="DUF4349"/>
    <property type="match status" value="1"/>
</dbReference>
<feature type="signal peptide" evidence="3">
    <location>
        <begin position="1"/>
        <end position="21"/>
    </location>
</feature>
<comment type="caution">
    <text evidence="5">The sequence shown here is derived from an EMBL/GenBank/DDBJ whole genome shotgun (WGS) entry which is preliminary data.</text>
</comment>